<dbReference type="PROSITE" id="PS51471">
    <property type="entry name" value="FE2OG_OXY"/>
    <property type="match status" value="1"/>
</dbReference>
<protein>
    <recommendedName>
        <fullName evidence="3">Fe2OG dioxygenase domain-containing protein</fullName>
    </recommendedName>
</protein>
<dbReference type="PANTHER" id="PTHR31573:SF1">
    <property type="entry name" value="DNA OXIDATIVE DEMETHYLASE ALKBH2"/>
    <property type="match status" value="1"/>
</dbReference>
<dbReference type="InterPro" id="IPR032852">
    <property type="entry name" value="ALKBH2"/>
</dbReference>
<feature type="binding site" evidence="1">
    <location>
        <position position="251"/>
    </location>
    <ligand>
        <name>substrate</name>
    </ligand>
</feature>
<dbReference type="GO" id="GO:0035516">
    <property type="term" value="F:broad specificity oxidative DNA demethylase activity"/>
    <property type="evidence" value="ECO:0007669"/>
    <property type="project" value="TreeGrafter"/>
</dbReference>
<dbReference type="SUPFAM" id="SSF51197">
    <property type="entry name" value="Clavaminate synthase-like"/>
    <property type="match status" value="1"/>
</dbReference>
<evidence type="ECO:0000256" key="1">
    <source>
        <dbReference type="PIRSR" id="PIRSR632852-1"/>
    </source>
</evidence>
<dbReference type="InterPro" id="IPR027450">
    <property type="entry name" value="AlkB-like"/>
</dbReference>
<dbReference type="InterPro" id="IPR037151">
    <property type="entry name" value="AlkB-like_sf"/>
</dbReference>
<dbReference type="GO" id="GO:0051747">
    <property type="term" value="F:cytosine C-5 DNA demethylase activity"/>
    <property type="evidence" value="ECO:0007669"/>
    <property type="project" value="TreeGrafter"/>
</dbReference>
<reference evidence="4" key="1">
    <citation type="submission" date="2023-08" db="EMBL/GenBank/DDBJ databases">
        <authorList>
            <person name="Audoor S."/>
            <person name="Bilcke G."/>
        </authorList>
    </citation>
    <scope>NUCLEOTIDE SEQUENCE</scope>
</reference>
<keyword evidence="5" id="KW-1185">Reference proteome</keyword>
<organism evidence="4 5">
    <name type="scientific">Cylindrotheca closterium</name>
    <dbReference type="NCBI Taxonomy" id="2856"/>
    <lineage>
        <taxon>Eukaryota</taxon>
        <taxon>Sar</taxon>
        <taxon>Stramenopiles</taxon>
        <taxon>Ochrophyta</taxon>
        <taxon>Bacillariophyta</taxon>
        <taxon>Bacillariophyceae</taxon>
        <taxon>Bacillariophycidae</taxon>
        <taxon>Bacillariales</taxon>
        <taxon>Bacillariaceae</taxon>
        <taxon>Cylindrotheca</taxon>
    </lineage>
</organism>
<evidence type="ECO:0000256" key="2">
    <source>
        <dbReference type="SAM" id="MobiDB-lite"/>
    </source>
</evidence>
<feature type="binding site" evidence="1">
    <location>
        <position position="341"/>
    </location>
    <ligand>
        <name>2-oxoglutarate</name>
        <dbReference type="ChEBI" id="CHEBI:16810"/>
    </ligand>
</feature>
<accession>A0AAD2G8M3</accession>
<dbReference type="AlphaFoldDB" id="A0AAD2G8M3"/>
<dbReference type="EMBL" id="CAKOGP040002214">
    <property type="protein sequence ID" value="CAJ1965660.1"/>
    <property type="molecule type" value="Genomic_DNA"/>
</dbReference>
<evidence type="ECO:0000313" key="4">
    <source>
        <dbReference type="EMBL" id="CAJ1965660.1"/>
    </source>
</evidence>
<dbReference type="GO" id="GO:0008198">
    <property type="term" value="F:ferrous iron binding"/>
    <property type="evidence" value="ECO:0007669"/>
    <property type="project" value="TreeGrafter"/>
</dbReference>
<feature type="region of interest" description="Disordered" evidence="2">
    <location>
        <begin position="1"/>
        <end position="56"/>
    </location>
</feature>
<feature type="binding site" evidence="1">
    <location>
        <position position="343"/>
    </location>
    <ligand>
        <name>2-oxoglutarate</name>
        <dbReference type="ChEBI" id="CHEBI:16810"/>
    </ligand>
</feature>
<feature type="binding site" evidence="1">
    <location>
        <position position="248"/>
    </location>
    <ligand>
        <name>2-oxoglutarate</name>
        <dbReference type="ChEBI" id="CHEBI:16810"/>
    </ligand>
</feature>
<dbReference type="Pfam" id="PF13532">
    <property type="entry name" value="2OG-FeII_Oxy_2"/>
    <property type="match status" value="1"/>
</dbReference>
<sequence length="347" mass="39279">MKKQKQLRLLAFMPKKQAKDDTGSKENSLNEEWRQPASRKRSRSAQSQSDYNKSTGVASIFERPKLKPKQTDLLAENLGKLLGRNPQYLASGSDGDPVSWILHVPNWFPSKAGATGRLGISCGANITDPSCAKPVQDFQAEWNLHPTKRKQLKIFGRPVSENRWSQAWGKPMDYSGMIDDSDRPLDQSPNLPFLIQQVNTIMKSATSDNGEEHDQNDKETQVNSGRVYHEYNACLQNWYQPDHSIGLHSDDESNLYANYPIFSISWGGTRRFLLRPKEVKTSAKNGTNKQKRVTPAAEPVEIWLKDGDLLIMGGACQKTHKHEVPRPRKKDPVTVDRICWTIRAIKS</sequence>
<dbReference type="Proteomes" id="UP001295423">
    <property type="component" value="Unassembled WGS sequence"/>
</dbReference>
<dbReference type="GO" id="GO:0006307">
    <property type="term" value="P:DNA alkylation repair"/>
    <property type="evidence" value="ECO:0007669"/>
    <property type="project" value="TreeGrafter"/>
</dbReference>
<feature type="binding site" evidence="1">
    <location>
        <position position="337"/>
    </location>
    <ligand>
        <name>2-oxoglutarate</name>
        <dbReference type="ChEBI" id="CHEBI:16810"/>
    </ligand>
</feature>
<evidence type="ECO:0000259" key="3">
    <source>
        <dbReference type="PROSITE" id="PS51471"/>
    </source>
</evidence>
<dbReference type="InterPro" id="IPR005123">
    <property type="entry name" value="Oxoglu/Fe-dep_dioxygenase_dom"/>
</dbReference>
<feature type="binding site" evidence="1">
    <location>
        <position position="237"/>
    </location>
    <ligand>
        <name>2-oxoglutarate</name>
        <dbReference type="ChEBI" id="CHEBI:16810"/>
    </ligand>
</feature>
<feature type="binding site" evidence="1">
    <location>
        <position position="239"/>
    </location>
    <ligand>
        <name>2-oxoglutarate</name>
        <dbReference type="ChEBI" id="CHEBI:16810"/>
    </ligand>
</feature>
<feature type="domain" description="Fe2OG dioxygenase" evidence="3">
    <location>
        <begin position="230"/>
        <end position="346"/>
    </location>
</feature>
<feature type="binding site" evidence="1">
    <location>
        <position position="322"/>
    </location>
    <ligand>
        <name>2-oxoglutarate</name>
        <dbReference type="ChEBI" id="CHEBI:16810"/>
    </ligand>
</feature>
<dbReference type="PANTHER" id="PTHR31573">
    <property type="entry name" value="ALPHA-KETOGLUTARATE-DEPENDENT DIOXYGENASE ALKB HOMOLOG 2"/>
    <property type="match status" value="1"/>
</dbReference>
<gene>
    <name evidence="4" type="ORF">CYCCA115_LOCUS21253</name>
</gene>
<dbReference type="Gene3D" id="2.60.120.590">
    <property type="entry name" value="Alpha-ketoglutarate-dependent dioxygenase AlkB-like"/>
    <property type="match status" value="1"/>
</dbReference>
<proteinExistence type="predicted"/>
<name>A0AAD2G8M3_9STRA</name>
<comment type="caution">
    <text evidence="4">The sequence shown here is derived from an EMBL/GenBank/DDBJ whole genome shotgun (WGS) entry which is preliminary data.</text>
</comment>
<evidence type="ECO:0000313" key="5">
    <source>
        <dbReference type="Proteomes" id="UP001295423"/>
    </source>
</evidence>